<evidence type="ECO:0000256" key="2">
    <source>
        <dbReference type="ARBA" id="ARBA00009256"/>
    </source>
</evidence>
<evidence type="ECO:0000256" key="7">
    <source>
        <dbReference type="ARBA" id="ARBA00048258"/>
    </source>
</evidence>
<organism evidence="9 10">
    <name type="scientific">Thermobaculum terrenum (strain ATCC BAA-798 / CCMEE 7001 / YNP1)</name>
    <dbReference type="NCBI Taxonomy" id="525904"/>
    <lineage>
        <taxon>Bacteria</taxon>
        <taxon>Bacillati</taxon>
        <taxon>Chloroflexota</taxon>
        <taxon>Chloroflexia</taxon>
        <taxon>Candidatus Thermobaculales</taxon>
        <taxon>Candidatus Thermobaculaceae</taxon>
        <taxon>Thermobaculum</taxon>
    </lineage>
</organism>
<evidence type="ECO:0000313" key="9">
    <source>
        <dbReference type="EMBL" id="ACZ42174.1"/>
    </source>
</evidence>
<dbReference type="KEGG" id="ttr:Tter_1266"/>
<name>D1CBK9_THET1</name>
<evidence type="ECO:0000256" key="4">
    <source>
        <dbReference type="ARBA" id="ARBA00022655"/>
    </source>
</evidence>
<dbReference type="InterPro" id="IPR042176">
    <property type="entry name" value="Pantoate_ligase_C"/>
</dbReference>
<sequence>MRVFETVDDIRSFRRRLTGTVGFVPTMGYLHQGHVSLIRKSKQLCDHTIVSIFVNPTQFGPSEDYDSYPRDIERDIRILSSEGVDAVFSPSVQEMYPLGMDVIVDPGPIANKLEGAKRPGHFKGVATIVCKLFNIIGPDMAFFGQKDAQQIVVLHRVVTELHIPVKLVPCPTVREDDGLAMSSRNVYLTPEERLVAPTLYQALMLVRDRWLAGETSCDNLKNAARELLSQQPLIRLEYISIADPYTLEELDSLAGNKALVSLAAHIGRARLIDNIVLGFEEEVIDLDRR</sequence>
<gene>
    <name evidence="8" type="primary">panC</name>
    <name evidence="9" type="ordered locus">Tter_1266</name>
</gene>
<feature type="binding site" evidence="8">
    <location>
        <begin position="27"/>
        <end position="34"/>
    </location>
    <ligand>
        <name>ATP</name>
        <dbReference type="ChEBI" id="CHEBI:30616"/>
    </ligand>
</feature>
<reference evidence="10" key="1">
    <citation type="journal article" date="2010" name="Stand. Genomic Sci.">
        <title>Complete genome sequence of 'Thermobaculum terrenum' type strain (YNP1).</title>
        <authorList>
            <person name="Kiss H."/>
            <person name="Cleland D."/>
            <person name="Lapidus A."/>
            <person name="Lucas S."/>
            <person name="Glavina Del Rio T."/>
            <person name="Nolan M."/>
            <person name="Tice H."/>
            <person name="Han C."/>
            <person name="Goodwin L."/>
            <person name="Pitluck S."/>
            <person name="Liolios K."/>
            <person name="Ivanova N."/>
            <person name="Mavromatis K."/>
            <person name="Ovchinnikova G."/>
            <person name="Pati A."/>
            <person name="Chen A."/>
            <person name="Palaniappan K."/>
            <person name="Land M."/>
            <person name="Hauser L."/>
            <person name="Chang Y."/>
            <person name="Jeffries C."/>
            <person name="Lu M."/>
            <person name="Brettin T."/>
            <person name="Detter J."/>
            <person name="Goker M."/>
            <person name="Tindall B."/>
            <person name="Beck B."/>
            <person name="McDermott T."/>
            <person name="Woyke T."/>
            <person name="Bristow J."/>
            <person name="Eisen J."/>
            <person name="Markowitz V."/>
            <person name="Hugenholtz P."/>
            <person name="Kyrpides N."/>
            <person name="Klenk H."/>
            <person name="Cheng J."/>
        </authorList>
    </citation>
    <scope>NUCLEOTIDE SEQUENCE [LARGE SCALE GENOMIC DNA]</scope>
    <source>
        <strain evidence="10">ATCC BAA-798 / YNP1</strain>
    </source>
</reference>
<protein>
    <recommendedName>
        <fullName evidence="8">Pantothenate synthetase</fullName>
        <shortName evidence="8">PS</shortName>
        <ecNumber evidence="8">6.3.2.1</ecNumber>
    </recommendedName>
    <alternativeName>
        <fullName evidence="8">Pantoate--beta-alanine ligase</fullName>
    </alternativeName>
    <alternativeName>
        <fullName evidence="8">Pantoate-activating enzyme</fullName>
    </alternativeName>
</protein>
<dbReference type="STRING" id="525904.Tter_1266"/>
<dbReference type="EMBL" id="CP001825">
    <property type="protein sequence ID" value="ACZ42174.1"/>
    <property type="molecule type" value="Genomic_DNA"/>
</dbReference>
<accession>D1CBK9</accession>
<dbReference type="Pfam" id="PF02569">
    <property type="entry name" value="Pantoate_ligase"/>
    <property type="match status" value="1"/>
</dbReference>
<feature type="binding site" evidence="8">
    <location>
        <position position="173"/>
    </location>
    <ligand>
        <name>ATP</name>
        <dbReference type="ChEBI" id="CHEBI:30616"/>
    </ligand>
</feature>
<dbReference type="PANTHER" id="PTHR21299:SF1">
    <property type="entry name" value="PANTOATE--BETA-ALANINE LIGASE"/>
    <property type="match status" value="1"/>
</dbReference>
<dbReference type="InterPro" id="IPR004821">
    <property type="entry name" value="Cyt_trans-like"/>
</dbReference>
<dbReference type="FunFam" id="3.40.50.620:FF:000013">
    <property type="entry name" value="Pantothenate synthetase"/>
    <property type="match status" value="1"/>
</dbReference>
<dbReference type="NCBIfam" id="TIGR00018">
    <property type="entry name" value="panC"/>
    <property type="match status" value="1"/>
</dbReference>
<feature type="binding site" evidence="8">
    <location>
        <position position="58"/>
    </location>
    <ligand>
        <name>beta-alanine</name>
        <dbReference type="ChEBI" id="CHEBI:57966"/>
    </ligand>
</feature>
<feature type="binding site" evidence="8">
    <location>
        <position position="150"/>
    </location>
    <ligand>
        <name>(R)-pantoate</name>
        <dbReference type="ChEBI" id="CHEBI:15980"/>
    </ligand>
</feature>
<dbReference type="PANTHER" id="PTHR21299">
    <property type="entry name" value="CYTIDYLATE KINASE/PANTOATE-BETA-ALANINE LIGASE"/>
    <property type="match status" value="1"/>
</dbReference>
<comment type="function">
    <text evidence="8">Catalyzes the condensation of pantoate with beta-alanine in an ATP-dependent reaction via a pantoyl-adenylate intermediate.</text>
</comment>
<keyword evidence="10" id="KW-1185">Reference proteome</keyword>
<dbReference type="GO" id="GO:0015940">
    <property type="term" value="P:pantothenate biosynthetic process"/>
    <property type="evidence" value="ECO:0007669"/>
    <property type="project" value="UniProtKB-UniRule"/>
</dbReference>
<dbReference type="GO" id="GO:0005829">
    <property type="term" value="C:cytosol"/>
    <property type="evidence" value="ECO:0007669"/>
    <property type="project" value="TreeGrafter"/>
</dbReference>
<feature type="binding site" evidence="8">
    <location>
        <position position="58"/>
    </location>
    <ligand>
        <name>(R)-pantoate</name>
        <dbReference type="ChEBI" id="CHEBI:15980"/>
    </ligand>
</feature>
<keyword evidence="5 8" id="KW-0547">Nucleotide-binding</keyword>
<dbReference type="Gene3D" id="3.30.1300.10">
    <property type="entry name" value="Pantoate-beta-alanine ligase, C-terminal domain"/>
    <property type="match status" value="1"/>
</dbReference>
<comment type="similarity">
    <text evidence="2 8">Belongs to the pantothenate synthetase family.</text>
</comment>
<dbReference type="NCBIfam" id="TIGR00125">
    <property type="entry name" value="cyt_tran_rel"/>
    <property type="match status" value="1"/>
</dbReference>
<dbReference type="GO" id="GO:0004592">
    <property type="term" value="F:pantoate-beta-alanine ligase activity"/>
    <property type="evidence" value="ECO:0007669"/>
    <property type="project" value="UniProtKB-UniRule"/>
</dbReference>
<dbReference type="UniPathway" id="UPA00028">
    <property type="reaction ID" value="UER00005"/>
</dbReference>
<comment type="catalytic activity">
    <reaction evidence="7 8">
        <text>(R)-pantoate + beta-alanine + ATP = (R)-pantothenate + AMP + diphosphate + H(+)</text>
        <dbReference type="Rhea" id="RHEA:10912"/>
        <dbReference type="ChEBI" id="CHEBI:15378"/>
        <dbReference type="ChEBI" id="CHEBI:15980"/>
        <dbReference type="ChEBI" id="CHEBI:29032"/>
        <dbReference type="ChEBI" id="CHEBI:30616"/>
        <dbReference type="ChEBI" id="CHEBI:33019"/>
        <dbReference type="ChEBI" id="CHEBI:57966"/>
        <dbReference type="ChEBI" id="CHEBI:456215"/>
        <dbReference type="EC" id="6.3.2.1"/>
    </reaction>
</comment>
<evidence type="ECO:0000256" key="3">
    <source>
        <dbReference type="ARBA" id="ARBA00022598"/>
    </source>
</evidence>
<keyword evidence="6 8" id="KW-0067">ATP-binding</keyword>
<dbReference type="InterPro" id="IPR003721">
    <property type="entry name" value="Pantoate_ligase"/>
</dbReference>
<comment type="subunit">
    <text evidence="8">Homodimer.</text>
</comment>
<dbReference type="GO" id="GO:0005524">
    <property type="term" value="F:ATP binding"/>
    <property type="evidence" value="ECO:0007669"/>
    <property type="project" value="UniProtKB-KW"/>
</dbReference>
<dbReference type="HAMAP" id="MF_00158">
    <property type="entry name" value="PanC"/>
    <property type="match status" value="1"/>
</dbReference>
<feature type="binding site" evidence="8">
    <location>
        <begin position="181"/>
        <end position="184"/>
    </location>
    <ligand>
        <name>ATP</name>
        <dbReference type="ChEBI" id="CHEBI:30616"/>
    </ligand>
</feature>
<dbReference type="OrthoDB" id="9773087at2"/>
<dbReference type="Proteomes" id="UP000000323">
    <property type="component" value="Chromosome 1"/>
</dbReference>
<feature type="active site" description="Proton donor" evidence="8">
    <location>
        <position position="34"/>
    </location>
</feature>
<keyword evidence="4 8" id="KW-0566">Pantothenate biosynthesis</keyword>
<dbReference type="InterPro" id="IPR014729">
    <property type="entry name" value="Rossmann-like_a/b/a_fold"/>
</dbReference>
<evidence type="ECO:0000256" key="6">
    <source>
        <dbReference type="ARBA" id="ARBA00022840"/>
    </source>
</evidence>
<comment type="pathway">
    <text evidence="1 8">Cofactor biosynthesis; (R)-pantothenate biosynthesis; (R)-pantothenate from (R)-pantoate and beta-alanine: step 1/1.</text>
</comment>
<dbReference type="FunFam" id="3.30.1300.10:FF:000001">
    <property type="entry name" value="Pantothenate synthetase"/>
    <property type="match status" value="1"/>
</dbReference>
<dbReference type="HOGENOM" id="CLU_047148_0_0_0"/>
<keyword evidence="8" id="KW-0963">Cytoplasm</keyword>
<feature type="binding site" evidence="8">
    <location>
        <begin position="144"/>
        <end position="147"/>
    </location>
    <ligand>
        <name>ATP</name>
        <dbReference type="ChEBI" id="CHEBI:30616"/>
    </ligand>
</feature>
<dbReference type="EC" id="6.3.2.1" evidence="8"/>
<evidence type="ECO:0000313" key="10">
    <source>
        <dbReference type="Proteomes" id="UP000000323"/>
    </source>
</evidence>
<dbReference type="eggNOG" id="COG0414">
    <property type="taxonomic scope" value="Bacteria"/>
</dbReference>
<keyword evidence="3 8" id="KW-0436">Ligase</keyword>
<evidence type="ECO:0000256" key="1">
    <source>
        <dbReference type="ARBA" id="ARBA00004990"/>
    </source>
</evidence>
<dbReference type="AlphaFoldDB" id="D1CBK9"/>
<evidence type="ECO:0000256" key="8">
    <source>
        <dbReference type="HAMAP-Rule" id="MF_00158"/>
    </source>
</evidence>
<dbReference type="SUPFAM" id="SSF52374">
    <property type="entry name" value="Nucleotidylyl transferase"/>
    <property type="match status" value="1"/>
</dbReference>
<comment type="miscellaneous">
    <text evidence="8">The reaction proceeds by a bi uni uni bi ping pong mechanism.</text>
</comment>
<comment type="subcellular location">
    <subcellularLocation>
        <location evidence="8">Cytoplasm</location>
    </subcellularLocation>
</comment>
<dbReference type="Gene3D" id="3.40.50.620">
    <property type="entry name" value="HUPs"/>
    <property type="match status" value="1"/>
</dbReference>
<dbReference type="RefSeq" id="WP_012875209.1">
    <property type="nucleotide sequence ID" value="NC_013525.1"/>
</dbReference>
<proteinExistence type="inferred from homology"/>
<dbReference type="CDD" id="cd00560">
    <property type="entry name" value="PanC"/>
    <property type="match status" value="1"/>
</dbReference>
<evidence type="ECO:0000256" key="5">
    <source>
        <dbReference type="ARBA" id="ARBA00022741"/>
    </source>
</evidence>